<dbReference type="OrthoDB" id="5198313at2"/>
<keyword evidence="2" id="KW-1185">Reference proteome</keyword>
<reference evidence="1 2" key="1">
    <citation type="submission" date="2019-03" db="EMBL/GenBank/DDBJ databases">
        <title>Genomics of glacier-inhabiting Cryobacterium strains.</title>
        <authorList>
            <person name="Liu Q."/>
            <person name="Xin Y.-H."/>
        </authorList>
    </citation>
    <scope>NUCLEOTIDE SEQUENCE [LARGE SCALE GENOMIC DNA]</scope>
    <source>
        <strain evidence="1 2">TMT1-1</strain>
    </source>
</reference>
<evidence type="ECO:0000313" key="1">
    <source>
        <dbReference type="EMBL" id="TFD27757.1"/>
    </source>
</evidence>
<dbReference type="EMBL" id="SOGT01000005">
    <property type="protein sequence ID" value="TFD27757.1"/>
    <property type="molecule type" value="Genomic_DNA"/>
</dbReference>
<sequence>MDIAIVPSALTDLAFSRLKRSSVAAQRTVRETLLAHGSLVFASDAEIGEFIAAIKKSPLLLSPERDRWLNFLTLLNQQKRLLPNFLPSGFKLCDLNSESDLAGLNGTGEKVLVLSEDQFDRVFPNNPDAVEEIRAEISATTSGGLGEVSVIDSKRALAVAGAHAQGTDREHVWNELFAPLARRSKGVSVLDRYMFSELARRDSGIHSRYPPEHLIWLLNHLAATSPVGTRVRLVGGFGDERRVPEEATQLLDLILRQWNASPGGIIELEVTLANWRVNTDLPHNRHIRFGSLGYTLAEGLDRLRSPRLWDEDGLNWTYKWDFESTQMLANRETRVEQSSTVSSMRRTLP</sequence>
<accession>A0A4R8ZJD7</accession>
<evidence type="ECO:0000313" key="2">
    <source>
        <dbReference type="Proteomes" id="UP000298424"/>
    </source>
</evidence>
<protein>
    <submittedName>
        <fullName evidence="1">Uncharacterized protein</fullName>
    </submittedName>
</protein>
<dbReference type="Proteomes" id="UP000298424">
    <property type="component" value="Unassembled WGS sequence"/>
</dbReference>
<proteinExistence type="predicted"/>
<comment type="caution">
    <text evidence="1">The sequence shown here is derived from an EMBL/GenBank/DDBJ whole genome shotgun (WGS) entry which is preliminary data.</text>
</comment>
<name>A0A4R8ZJD7_9MICO</name>
<dbReference type="AlphaFoldDB" id="A0A4R8ZJD7"/>
<organism evidence="1 2">
    <name type="scientific">Cryobacterium lyxosi</name>
    <dbReference type="NCBI Taxonomy" id="1259228"/>
    <lineage>
        <taxon>Bacteria</taxon>
        <taxon>Bacillati</taxon>
        <taxon>Actinomycetota</taxon>
        <taxon>Actinomycetes</taxon>
        <taxon>Micrococcales</taxon>
        <taxon>Microbacteriaceae</taxon>
        <taxon>Cryobacterium</taxon>
    </lineage>
</organism>
<gene>
    <name evidence="1" type="ORF">E3T27_04675</name>
</gene>